<accession>A0A5P1EPK4</accession>
<dbReference type="Proteomes" id="UP000243459">
    <property type="component" value="Chromosome 6"/>
</dbReference>
<evidence type="ECO:0000313" key="3">
    <source>
        <dbReference type="Proteomes" id="UP000243459"/>
    </source>
</evidence>
<sequence>MMAMDKSPEEWSFRARFHRRASPELSRPKRTEQRCFRARFHRRASPELSRPKRTEQRSKHHLFLFFRSIVGGMGIGDQEL</sequence>
<keyword evidence="3" id="KW-1185">Reference proteome</keyword>
<dbReference type="EMBL" id="CM007386">
    <property type="protein sequence ID" value="ONK67067.1"/>
    <property type="molecule type" value="Genomic_DNA"/>
</dbReference>
<protein>
    <submittedName>
        <fullName evidence="2">Uncharacterized protein</fullName>
    </submittedName>
</protein>
<reference evidence="3" key="1">
    <citation type="journal article" date="2017" name="Nat. Commun.">
        <title>The asparagus genome sheds light on the origin and evolution of a young Y chromosome.</title>
        <authorList>
            <person name="Harkess A."/>
            <person name="Zhou J."/>
            <person name="Xu C."/>
            <person name="Bowers J.E."/>
            <person name="Van der Hulst R."/>
            <person name="Ayyampalayam S."/>
            <person name="Mercati F."/>
            <person name="Riccardi P."/>
            <person name="McKain M.R."/>
            <person name="Kakrana A."/>
            <person name="Tang H."/>
            <person name="Ray J."/>
            <person name="Groenendijk J."/>
            <person name="Arikit S."/>
            <person name="Mathioni S.M."/>
            <person name="Nakano M."/>
            <person name="Shan H."/>
            <person name="Telgmann-Rauber A."/>
            <person name="Kanno A."/>
            <person name="Yue Z."/>
            <person name="Chen H."/>
            <person name="Li W."/>
            <person name="Chen Y."/>
            <person name="Xu X."/>
            <person name="Zhang Y."/>
            <person name="Luo S."/>
            <person name="Chen H."/>
            <person name="Gao J."/>
            <person name="Mao Z."/>
            <person name="Pires J.C."/>
            <person name="Luo M."/>
            <person name="Kudrna D."/>
            <person name="Wing R.A."/>
            <person name="Meyers B.C."/>
            <person name="Yi K."/>
            <person name="Kong H."/>
            <person name="Lavrijsen P."/>
            <person name="Sunseri F."/>
            <person name="Falavigna A."/>
            <person name="Ye Y."/>
            <person name="Leebens-Mack J.H."/>
            <person name="Chen G."/>
        </authorList>
    </citation>
    <scope>NUCLEOTIDE SEQUENCE [LARGE SCALE GENOMIC DNA]</scope>
    <source>
        <strain evidence="3">cv. DH0086</strain>
    </source>
</reference>
<dbReference type="Gramene" id="ONK67067">
    <property type="protein sequence ID" value="ONK67067"/>
    <property type="gene ID" value="A4U43_C06F15320"/>
</dbReference>
<name>A0A5P1EPK4_ASPOF</name>
<feature type="region of interest" description="Disordered" evidence="1">
    <location>
        <begin position="20"/>
        <end position="57"/>
    </location>
</feature>
<organism evidence="2 3">
    <name type="scientific">Asparagus officinalis</name>
    <name type="common">Garden asparagus</name>
    <dbReference type="NCBI Taxonomy" id="4686"/>
    <lineage>
        <taxon>Eukaryota</taxon>
        <taxon>Viridiplantae</taxon>
        <taxon>Streptophyta</taxon>
        <taxon>Embryophyta</taxon>
        <taxon>Tracheophyta</taxon>
        <taxon>Spermatophyta</taxon>
        <taxon>Magnoliopsida</taxon>
        <taxon>Liliopsida</taxon>
        <taxon>Asparagales</taxon>
        <taxon>Asparagaceae</taxon>
        <taxon>Asparagoideae</taxon>
        <taxon>Asparagus</taxon>
    </lineage>
</organism>
<proteinExistence type="predicted"/>
<feature type="compositionally biased region" description="Basic and acidic residues" evidence="1">
    <location>
        <begin position="26"/>
        <end position="35"/>
    </location>
</feature>
<evidence type="ECO:0000256" key="1">
    <source>
        <dbReference type="SAM" id="MobiDB-lite"/>
    </source>
</evidence>
<gene>
    <name evidence="2" type="ORF">A4U43_C06F15320</name>
</gene>
<evidence type="ECO:0000313" key="2">
    <source>
        <dbReference type="EMBL" id="ONK67067.1"/>
    </source>
</evidence>
<dbReference type="AlphaFoldDB" id="A0A5P1EPK4"/>